<reference evidence="5" key="1">
    <citation type="submission" date="2018-06" db="EMBL/GenBank/DDBJ databases">
        <authorList>
            <person name="Zhirakovskaya E."/>
        </authorList>
    </citation>
    <scope>NUCLEOTIDE SEQUENCE</scope>
</reference>
<dbReference type="Pfam" id="PF03963">
    <property type="entry name" value="FlgD"/>
    <property type="match status" value="1"/>
</dbReference>
<feature type="compositionally biased region" description="Low complexity" evidence="2">
    <location>
        <begin position="230"/>
        <end position="243"/>
    </location>
</feature>
<proteinExistence type="predicted"/>
<feature type="compositionally biased region" description="Basic and acidic residues" evidence="2">
    <location>
        <begin position="16"/>
        <end position="26"/>
    </location>
</feature>
<accession>A0A3B1CB94</accession>
<evidence type="ECO:0000259" key="3">
    <source>
        <dbReference type="Pfam" id="PF13860"/>
    </source>
</evidence>
<gene>
    <name evidence="5" type="ORF">MNBD_NITROSPINAE01-542</name>
</gene>
<name>A0A3B1CB94_9ZZZZ</name>
<feature type="compositionally biased region" description="Polar residues" evidence="2">
    <location>
        <begin position="1"/>
        <end position="13"/>
    </location>
</feature>
<evidence type="ECO:0000259" key="4">
    <source>
        <dbReference type="Pfam" id="PF13861"/>
    </source>
</evidence>
<feature type="domain" description="FlgD/Vpr Ig-like" evidence="3">
    <location>
        <begin position="105"/>
        <end position="178"/>
    </location>
</feature>
<feature type="region of interest" description="Disordered" evidence="2">
    <location>
        <begin position="230"/>
        <end position="252"/>
    </location>
</feature>
<dbReference type="EMBL" id="UOGC01000157">
    <property type="protein sequence ID" value="VAX23921.1"/>
    <property type="molecule type" value="Genomic_DNA"/>
</dbReference>
<organism evidence="5">
    <name type="scientific">hydrothermal vent metagenome</name>
    <dbReference type="NCBI Taxonomy" id="652676"/>
    <lineage>
        <taxon>unclassified sequences</taxon>
        <taxon>metagenomes</taxon>
        <taxon>ecological metagenomes</taxon>
    </lineage>
</organism>
<sequence length="252" mass="26858">MIVSPPSDTTGITYTEKPEYAKDKGDNMGKDQFLTLLIAQIKHQDPMNPMENTEFTAQMAQFSSLEQLFSINDNLGSLTAATAATNSAQGMNLIGKEVTVQGHSVHVTGGQASDIGFSLPDLAGEVSINVEDQAGNIVRTIELGPRGAGEHSIKWDGLNNNGKPLADSLYNYTVSATDISGNLVEANTYTRGVVDKVSFDNNVGYIHIGNKKYMLGEVLEISEPASSLASATNTNTNANQQATDDLSQEGII</sequence>
<keyword evidence="5" id="KW-0969">Cilium</keyword>
<keyword evidence="1" id="KW-1005">Bacterial flagellum biogenesis</keyword>
<evidence type="ECO:0000313" key="5">
    <source>
        <dbReference type="EMBL" id="VAX23921.1"/>
    </source>
</evidence>
<dbReference type="InterPro" id="IPR025965">
    <property type="entry name" value="FlgD/Vpr_Ig-like"/>
</dbReference>
<dbReference type="Pfam" id="PF13860">
    <property type="entry name" value="FlgD_ig"/>
    <property type="match status" value="1"/>
</dbReference>
<feature type="region of interest" description="Disordered" evidence="2">
    <location>
        <begin position="1"/>
        <end position="26"/>
    </location>
</feature>
<keyword evidence="5" id="KW-0966">Cell projection</keyword>
<protein>
    <submittedName>
        <fullName evidence="5">Flagellar basal-body rod modification protein FlgD</fullName>
    </submittedName>
</protein>
<dbReference type="InterPro" id="IPR025963">
    <property type="entry name" value="FLgD_Tudor"/>
</dbReference>
<dbReference type="GO" id="GO:0044781">
    <property type="term" value="P:bacterial-type flagellum organization"/>
    <property type="evidence" value="ECO:0007669"/>
    <property type="project" value="UniProtKB-KW"/>
</dbReference>
<dbReference type="InterPro" id="IPR005648">
    <property type="entry name" value="FlgD"/>
</dbReference>
<evidence type="ECO:0000256" key="2">
    <source>
        <dbReference type="SAM" id="MobiDB-lite"/>
    </source>
</evidence>
<dbReference type="AlphaFoldDB" id="A0A3B1CB94"/>
<keyword evidence="5" id="KW-0282">Flagellum</keyword>
<dbReference type="Pfam" id="PF13861">
    <property type="entry name" value="FLgD_tudor"/>
    <property type="match status" value="1"/>
</dbReference>
<evidence type="ECO:0000256" key="1">
    <source>
        <dbReference type="ARBA" id="ARBA00022795"/>
    </source>
</evidence>
<dbReference type="Gene3D" id="2.60.40.4070">
    <property type="match status" value="1"/>
</dbReference>
<dbReference type="Gene3D" id="2.30.30.910">
    <property type="match status" value="1"/>
</dbReference>
<feature type="domain" description="FlgD Tudor-like" evidence="4">
    <location>
        <begin position="86"/>
        <end position="209"/>
    </location>
</feature>